<evidence type="ECO:0000313" key="1">
    <source>
        <dbReference type="EMBL" id="CAC5416214.1"/>
    </source>
</evidence>
<dbReference type="PANTHER" id="PTHR47331">
    <property type="entry name" value="PHD-TYPE DOMAIN-CONTAINING PROTEIN"/>
    <property type="match status" value="1"/>
</dbReference>
<accession>A0A6J8E617</accession>
<gene>
    <name evidence="1" type="ORF">MCOR_48853</name>
</gene>
<protein>
    <submittedName>
        <fullName evidence="1">Uncharacterized protein</fullName>
    </submittedName>
</protein>
<organism evidence="1 2">
    <name type="scientific">Mytilus coruscus</name>
    <name type="common">Sea mussel</name>
    <dbReference type="NCBI Taxonomy" id="42192"/>
    <lineage>
        <taxon>Eukaryota</taxon>
        <taxon>Metazoa</taxon>
        <taxon>Spiralia</taxon>
        <taxon>Lophotrochozoa</taxon>
        <taxon>Mollusca</taxon>
        <taxon>Bivalvia</taxon>
        <taxon>Autobranchia</taxon>
        <taxon>Pteriomorphia</taxon>
        <taxon>Mytilida</taxon>
        <taxon>Mytiloidea</taxon>
        <taxon>Mytilidae</taxon>
        <taxon>Mytilinae</taxon>
        <taxon>Mytilus</taxon>
    </lineage>
</organism>
<name>A0A6J8E617_MYTCO</name>
<dbReference type="Pfam" id="PF05380">
    <property type="entry name" value="Peptidase_A17"/>
    <property type="match status" value="1"/>
</dbReference>
<dbReference type="InterPro" id="IPR008042">
    <property type="entry name" value="Retrotrans_Pao"/>
</dbReference>
<reference evidence="1 2" key="1">
    <citation type="submission" date="2020-06" db="EMBL/GenBank/DDBJ databases">
        <authorList>
            <person name="Li R."/>
            <person name="Bekaert M."/>
        </authorList>
    </citation>
    <scope>NUCLEOTIDE SEQUENCE [LARGE SCALE GENOMIC DNA]</scope>
    <source>
        <strain evidence="2">wild</strain>
    </source>
</reference>
<dbReference type="OrthoDB" id="5983986at2759"/>
<sequence>MDSVISVEQGIERYSQLSTIWGKAGMCARKWLSNSKAVLQCIPEKDCAKEVDLDEGELPSVKTLGVLGQTEDDIFTFKANPPDELFKFTKRNFLSKITMLFDPLGFIAPYSIRAKILMQEIWQAGFDWDDIFDDVLVNKSTEWFNELNEICDIRIPRCLQLSEIINSTSADSAQEAYGCVIYARHVYESGLVSTRLIASKSRVAPLTSVSIPRLELMAAVLGLRLALSVGQALDIPEDDMTFWTDSMNVLYWIRGKSREFKPFVANHIGEIHSSTNPKQWRHETTNDNPAN</sequence>
<dbReference type="EMBL" id="CACVKT020008611">
    <property type="protein sequence ID" value="CAC5416214.1"/>
    <property type="molecule type" value="Genomic_DNA"/>
</dbReference>
<dbReference type="AlphaFoldDB" id="A0A6J8E617"/>
<dbReference type="Proteomes" id="UP000507470">
    <property type="component" value="Unassembled WGS sequence"/>
</dbReference>
<evidence type="ECO:0000313" key="2">
    <source>
        <dbReference type="Proteomes" id="UP000507470"/>
    </source>
</evidence>
<proteinExistence type="predicted"/>
<keyword evidence="2" id="KW-1185">Reference proteome</keyword>